<keyword evidence="2" id="KW-1185">Reference proteome</keyword>
<gene>
    <name evidence="1" type="ORF">AYI70_g4809</name>
</gene>
<proteinExistence type="predicted"/>
<evidence type="ECO:0000313" key="2">
    <source>
        <dbReference type="Proteomes" id="UP000187283"/>
    </source>
</evidence>
<dbReference type="Proteomes" id="UP000187283">
    <property type="component" value="Unassembled WGS sequence"/>
</dbReference>
<comment type="caution">
    <text evidence="1">The sequence shown here is derived from an EMBL/GenBank/DDBJ whole genome shotgun (WGS) entry which is preliminary data.</text>
</comment>
<organism evidence="1 2">
    <name type="scientific">Smittium culicis</name>
    <dbReference type="NCBI Taxonomy" id="133412"/>
    <lineage>
        <taxon>Eukaryota</taxon>
        <taxon>Fungi</taxon>
        <taxon>Fungi incertae sedis</taxon>
        <taxon>Zoopagomycota</taxon>
        <taxon>Kickxellomycotina</taxon>
        <taxon>Harpellomycetes</taxon>
        <taxon>Harpellales</taxon>
        <taxon>Legeriomycetaceae</taxon>
        <taxon>Smittium</taxon>
    </lineage>
</organism>
<sequence length="122" mass="14304">MKSFLFNVENRLNGCRHLQVVHLEQHPTNCMLDHFTGIFRNQIAVLCFLEPARSPRVPSVHFLLELAPAHFHMFRIDHNHVIAAIARLVEYRLVLAHQYRRDLRAHTAQDLALCIDKMPHPR</sequence>
<name>A0A1R1XXD1_9FUNG</name>
<dbReference type="AlphaFoldDB" id="A0A1R1XXD1"/>
<protein>
    <submittedName>
        <fullName evidence="1">Uncharacterized protein</fullName>
    </submittedName>
</protein>
<evidence type="ECO:0000313" key="1">
    <source>
        <dbReference type="EMBL" id="OMJ19323.1"/>
    </source>
</evidence>
<dbReference type="EMBL" id="LSSN01001523">
    <property type="protein sequence ID" value="OMJ19323.1"/>
    <property type="molecule type" value="Genomic_DNA"/>
</dbReference>
<accession>A0A1R1XXD1</accession>
<reference evidence="1 2" key="1">
    <citation type="submission" date="2017-01" db="EMBL/GenBank/DDBJ databases">
        <authorList>
            <person name="Mah S.A."/>
            <person name="Swanson W.J."/>
            <person name="Moy G.W."/>
            <person name="Vacquier V.D."/>
        </authorList>
    </citation>
    <scope>NUCLEOTIDE SEQUENCE [LARGE SCALE GENOMIC DNA]</scope>
    <source>
        <strain evidence="1 2">GSMNP</strain>
    </source>
</reference>
<dbReference type="OrthoDB" id="10338132at2759"/>